<gene>
    <name evidence="5" type="ORF">GCM10008955_19900</name>
</gene>
<dbReference type="SMART" id="SM00382">
    <property type="entry name" value="AAA"/>
    <property type="match status" value="1"/>
</dbReference>
<keyword evidence="1" id="KW-0813">Transport</keyword>
<accession>A0ABQ2EV00</accession>
<keyword evidence="3 5" id="KW-0067">ATP-binding</keyword>
<dbReference type="InterPro" id="IPR051782">
    <property type="entry name" value="ABC_Transporter_VariousFunc"/>
</dbReference>
<evidence type="ECO:0000256" key="2">
    <source>
        <dbReference type="ARBA" id="ARBA00022741"/>
    </source>
</evidence>
<dbReference type="PANTHER" id="PTHR42939:SF1">
    <property type="entry name" value="ABC TRANSPORTER ATP-BINDING PROTEIN ALBC-RELATED"/>
    <property type="match status" value="1"/>
</dbReference>
<feature type="domain" description="ABC transporter" evidence="4">
    <location>
        <begin position="56"/>
        <end position="257"/>
    </location>
</feature>
<dbReference type="PROSITE" id="PS50893">
    <property type="entry name" value="ABC_TRANSPORTER_2"/>
    <property type="match status" value="1"/>
</dbReference>
<dbReference type="InterPro" id="IPR003593">
    <property type="entry name" value="AAA+_ATPase"/>
</dbReference>
<dbReference type="PANTHER" id="PTHR42939">
    <property type="entry name" value="ABC TRANSPORTER ATP-BINDING PROTEIN ALBC-RELATED"/>
    <property type="match status" value="1"/>
</dbReference>
<evidence type="ECO:0000313" key="6">
    <source>
        <dbReference type="Proteomes" id="UP000647587"/>
    </source>
</evidence>
<dbReference type="Gene3D" id="3.40.50.300">
    <property type="entry name" value="P-loop containing nucleotide triphosphate hydrolases"/>
    <property type="match status" value="1"/>
</dbReference>
<evidence type="ECO:0000313" key="5">
    <source>
        <dbReference type="EMBL" id="GGK26190.1"/>
    </source>
</evidence>
<dbReference type="InterPro" id="IPR003439">
    <property type="entry name" value="ABC_transporter-like_ATP-bd"/>
</dbReference>
<keyword evidence="6" id="KW-1185">Reference proteome</keyword>
<protein>
    <submittedName>
        <fullName evidence="5">ABC transporter ATP-binding protein</fullName>
    </submittedName>
</protein>
<organism evidence="5 6">
    <name type="scientific">Deinococcus malanensis</name>
    <dbReference type="NCBI Taxonomy" id="1706855"/>
    <lineage>
        <taxon>Bacteria</taxon>
        <taxon>Thermotogati</taxon>
        <taxon>Deinococcota</taxon>
        <taxon>Deinococci</taxon>
        <taxon>Deinococcales</taxon>
        <taxon>Deinococcaceae</taxon>
        <taxon>Deinococcus</taxon>
    </lineage>
</organism>
<proteinExistence type="predicted"/>
<dbReference type="EMBL" id="BMPP01000007">
    <property type="protein sequence ID" value="GGK26190.1"/>
    <property type="molecule type" value="Genomic_DNA"/>
</dbReference>
<evidence type="ECO:0000256" key="1">
    <source>
        <dbReference type="ARBA" id="ARBA00022448"/>
    </source>
</evidence>
<dbReference type="SUPFAM" id="SSF52540">
    <property type="entry name" value="P-loop containing nucleoside triphosphate hydrolases"/>
    <property type="match status" value="1"/>
</dbReference>
<dbReference type="GO" id="GO:0005524">
    <property type="term" value="F:ATP binding"/>
    <property type="evidence" value="ECO:0007669"/>
    <property type="project" value="UniProtKB-KW"/>
</dbReference>
<comment type="caution">
    <text evidence="5">The sequence shown here is derived from an EMBL/GenBank/DDBJ whole genome shotgun (WGS) entry which is preliminary data.</text>
</comment>
<reference evidence="6" key="1">
    <citation type="journal article" date="2019" name="Int. J. Syst. Evol. Microbiol.">
        <title>The Global Catalogue of Microorganisms (GCM) 10K type strain sequencing project: providing services to taxonomists for standard genome sequencing and annotation.</title>
        <authorList>
            <consortium name="The Broad Institute Genomics Platform"/>
            <consortium name="The Broad Institute Genome Sequencing Center for Infectious Disease"/>
            <person name="Wu L."/>
            <person name="Ma J."/>
        </authorList>
    </citation>
    <scope>NUCLEOTIDE SEQUENCE [LARGE SCALE GENOMIC DNA]</scope>
    <source>
        <strain evidence="6">JCM 30331</strain>
    </source>
</reference>
<dbReference type="Proteomes" id="UP000647587">
    <property type="component" value="Unassembled WGS sequence"/>
</dbReference>
<dbReference type="Pfam" id="PF00005">
    <property type="entry name" value="ABC_tran"/>
    <property type="match status" value="1"/>
</dbReference>
<dbReference type="InterPro" id="IPR027417">
    <property type="entry name" value="P-loop_NTPase"/>
</dbReference>
<evidence type="ECO:0000256" key="3">
    <source>
        <dbReference type="ARBA" id="ARBA00022840"/>
    </source>
</evidence>
<keyword evidence="2" id="KW-0547">Nucleotide-binding</keyword>
<name>A0ABQ2EV00_9DEIO</name>
<evidence type="ECO:0000259" key="4">
    <source>
        <dbReference type="PROSITE" id="PS50893"/>
    </source>
</evidence>
<sequence length="258" mass="27797">MIGAVFRYGWAGKERHRQPAGVGGRTGIMPRPGSVFTEPLVCSAPELRSSVLAPLLDVQNLQISPGRRVSVQLPSLQLNTGDLLHLRGSNGAGKTTLLRALAGDQPYQGQIRIAGSRPGSVQARRHTAFVPTDPELPGDLTVREWLEFLAAAWSQPARPLLSHAQQFGLNDWLEDWPTSLSRGTRQKVALAAALGLRCGLTLLDEPFGTLDAASREALRRAIGRHVAQGGAVIVVTHGDELEGLDPRRLDLSLLPEIS</sequence>